<proteinExistence type="predicted"/>
<protein>
    <submittedName>
        <fullName evidence="2">Unannotated protein</fullName>
    </submittedName>
</protein>
<dbReference type="Pfam" id="PF00462">
    <property type="entry name" value="Glutaredoxin"/>
    <property type="match status" value="1"/>
</dbReference>
<name>A0A6J6U8Y6_9ZZZZ</name>
<accession>A0A6J6U8Y6</accession>
<dbReference type="PANTHER" id="PTHR34386:SF1">
    <property type="entry name" value="GLUTAREDOXIN-LIKE PROTEIN NRDH"/>
    <property type="match status" value="1"/>
</dbReference>
<dbReference type="Gene3D" id="3.40.30.10">
    <property type="entry name" value="Glutaredoxin"/>
    <property type="match status" value="1"/>
</dbReference>
<dbReference type="InterPro" id="IPR002109">
    <property type="entry name" value="Glutaredoxin"/>
</dbReference>
<sequence length="85" mass="9357">MANQEIIMYSGEWCGDCRRSKRLLDELNVEYTLIDIEADTAASDKVIEINGGMRSIPVIVFADGTHLTEPSDIDLKAKLSSLGVI</sequence>
<dbReference type="GO" id="GO:0009055">
    <property type="term" value="F:electron transfer activity"/>
    <property type="evidence" value="ECO:0007669"/>
    <property type="project" value="TreeGrafter"/>
</dbReference>
<dbReference type="InterPro" id="IPR051548">
    <property type="entry name" value="Grx-like_ET"/>
</dbReference>
<dbReference type="PROSITE" id="PS51354">
    <property type="entry name" value="GLUTAREDOXIN_2"/>
    <property type="match status" value="1"/>
</dbReference>
<gene>
    <name evidence="2" type="ORF">UFOPK2837_00845</name>
</gene>
<reference evidence="2" key="1">
    <citation type="submission" date="2020-05" db="EMBL/GenBank/DDBJ databases">
        <authorList>
            <person name="Chiriac C."/>
            <person name="Salcher M."/>
            <person name="Ghai R."/>
            <person name="Kavagutti S V."/>
        </authorList>
    </citation>
    <scope>NUCLEOTIDE SEQUENCE</scope>
</reference>
<dbReference type="CDD" id="cd02976">
    <property type="entry name" value="NrdH"/>
    <property type="match status" value="1"/>
</dbReference>
<dbReference type="AlphaFoldDB" id="A0A6J6U8Y6"/>
<feature type="domain" description="Glutaredoxin" evidence="1">
    <location>
        <begin position="6"/>
        <end position="66"/>
    </location>
</feature>
<dbReference type="EMBL" id="CAEZZF010000071">
    <property type="protein sequence ID" value="CAB4755544.1"/>
    <property type="molecule type" value="Genomic_DNA"/>
</dbReference>
<dbReference type="GO" id="GO:0045454">
    <property type="term" value="P:cell redox homeostasis"/>
    <property type="evidence" value="ECO:0007669"/>
    <property type="project" value="TreeGrafter"/>
</dbReference>
<dbReference type="InterPro" id="IPR036249">
    <property type="entry name" value="Thioredoxin-like_sf"/>
</dbReference>
<evidence type="ECO:0000313" key="2">
    <source>
        <dbReference type="EMBL" id="CAB4755544.1"/>
    </source>
</evidence>
<dbReference type="SUPFAM" id="SSF52833">
    <property type="entry name" value="Thioredoxin-like"/>
    <property type="match status" value="1"/>
</dbReference>
<dbReference type="PANTHER" id="PTHR34386">
    <property type="entry name" value="GLUTAREDOXIN"/>
    <property type="match status" value="1"/>
</dbReference>
<organism evidence="2">
    <name type="scientific">freshwater metagenome</name>
    <dbReference type="NCBI Taxonomy" id="449393"/>
    <lineage>
        <taxon>unclassified sequences</taxon>
        <taxon>metagenomes</taxon>
        <taxon>ecological metagenomes</taxon>
    </lineage>
</organism>
<evidence type="ECO:0000259" key="1">
    <source>
        <dbReference type="Pfam" id="PF00462"/>
    </source>
</evidence>